<organism evidence="1 2">
    <name type="scientific">Oceanospirillum sediminis</name>
    <dbReference type="NCBI Taxonomy" id="2760088"/>
    <lineage>
        <taxon>Bacteria</taxon>
        <taxon>Pseudomonadati</taxon>
        <taxon>Pseudomonadota</taxon>
        <taxon>Gammaproteobacteria</taxon>
        <taxon>Oceanospirillales</taxon>
        <taxon>Oceanospirillaceae</taxon>
        <taxon>Oceanospirillum</taxon>
    </lineage>
</organism>
<proteinExistence type="predicted"/>
<keyword evidence="1" id="KW-0456">Lyase</keyword>
<dbReference type="InterPro" id="IPR014729">
    <property type="entry name" value="Rossmann-like_a/b/a_fold"/>
</dbReference>
<evidence type="ECO:0000313" key="2">
    <source>
        <dbReference type="Proteomes" id="UP000565262"/>
    </source>
</evidence>
<accession>A0A839ILD4</accession>
<dbReference type="PANTHER" id="PTHR38657:SF1">
    <property type="entry name" value="SLR1343 PROTEIN"/>
    <property type="match status" value="1"/>
</dbReference>
<dbReference type="Gene3D" id="1.10.579.10">
    <property type="entry name" value="DNA Cyclobutane Dipyrimidine Photolyase, subunit A, domain 3"/>
    <property type="match status" value="1"/>
</dbReference>
<dbReference type="EMBL" id="JACJFM010000005">
    <property type="protein sequence ID" value="MBB1486213.1"/>
    <property type="molecule type" value="Genomic_DNA"/>
</dbReference>
<comment type="caution">
    <text evidence="1">The sequence shown here is derived from an EMBL/GenBank/DDBJ whole genome shotgun (WGS) entry which is preliminary data.</text>
</comment>
<dbReference type="AlphaFoldDB" id="A0A839ILD4"/>
<dbReference type="PANTHER" id="PTHR38657">
    <property type="entry name" value="SLR1343 PROTEIN"/>
    <property type="match status" value="1"/>
</dbReference>
<dbReference type="GO" id="GO:0016829">
    <property type="term" value="F:lyase activity"/>
    <property type="evidence" value="ECO:0007669"/>
    <property type="project" value="UniProtKB-KW"/>
</dbReference>
<dbReference type="InterPro" id="IPR036134">
    <property type="entry name" value="Crypto/Photolyase_FAD-like_sf"/>
</dbReference>
<name>A0A839ILD4_9GAMM</name>
<sequence length="518" mass="61018">MSSLRLVMGDQLSESVSSLRDYQPGDTVLICELWQETTYVRHHKKKLVFMLSAMRHFSQELKQHGMKVKYFTLPDALTCFSEAIRTVLSDASYQKVIVTHPGEWRVLQELLDLKNQLNIPLEIRKDDRFLCSRKEFVHWAEGRKQLRMEHFYREMRKRFNILMEDGKPAGGQWNFDKDNRKHLPDDLIPPLPERFEPDKTTRQVIDTVNQLFPEHFGDTDNFCYAVNHKDALRALDDFINNRLRLFGDYQDAMRQGSPWLFHSIISLYLNIGLLTPMQVIPRVEKAFNEFRIPINAAEGFIRQVLGWREFVHGIYWLHMPDYPKWNTLHSRRPVPGFYWSADTKMNCIAESVRNTHDNAYAHHIQRLMVLGNFALLAGLAPDKVNQWYMEVYADAIEWVELPNVHGMALFADNGIFASKPYAAGGSYINRMSDYCRHCYFNVRLKSGMQACPFNYLYWDFLDRNKTYLGNNPRLALPYKNLARMSDRQKELFREDARVFFRSLDKEQYSQPALIDENQ</sequence>
<dbReference type="Pfam" id="PF04244">
    <property type="entry name" value="DPRP"/>
    <property type="match status" value="1"/>
</dbReference>
<dbReference type="RefSeq" id="WP_182807990.1">
    <property type="nucleotide sequence ID" value="NZ_JACJFM010000005.1"/>
</dbReference>
<dbReference type="Gene3D" id="1.10.10.1710">
    <property type="entry name" value="Deoxyribodipyrimidine photolyase-related"/>
    <property type="match status" value="1"/>
</dbReference>
<keyword evidence="2" id="KW-1185">Reference proteome</keyword>
<dbReference type="Gene3D" id="1.25.40.80">
    <property type="match status" value="1"/>
</dbReference>
<dbReference type="InterPro" id="IPR052551">
    <property type="entry name" value="UV-DNA_repair_photolyase"/>
</dbReference>
<evidence type="ECO:0000313" key="1">
    <source>
        <dbReference type="EMBL" id="MBB1486213.1"/>
    </source>
</evidence>
<dbReference type="InterPro" id="IPR007357">
    <property type="entry name" value="PhrB-like"/>
</dbReference>
<dbReference type="SUPFAM" id="SSF48173">
    <property type="entry name" value="Cryptochrome/photolyase FAD-binding domain"/>
    <property type="match status" value="1"/>
</dbReference>
<reference evidence="1 2" key="1">
    <citation type="submission" date="2020-08" db="EMBL/GenBank/DDBJ databases">
        <title>Oceanospirillum sp. nov. isolated from marine sediment.</title>
        <authorList>
            <person name="Ji X."/>
        </authorList>
    </citation>
    <scope>NUCLEOTIDE SEQUENCE [LARGE SCALE GENOMIC DNA]</scope>
    <source>
        <strain evidence="1 2">D5</strain>
    </source>
</reference>
<protein>
    <submittedName>
        <fullName evidence="1">Cryptochrome/photolyase family protein</fullName>
    </submittedName>
</protein>
<dbReference type="Proteomes" id="UP000565262">
    <property type="component" value="Unassembled WGS sequence"/>
</dbReference>
<gene>
    <name evidence="1" type="ORF">H4O21_06290</name>
</gene>
<dbReference type="Gene3D" id="3.40.50.620">
    <property type="entry name" value="HUPs"/>
    <property type="match status" value="1"/>
</dbReference>